<accession>A0A377ZEY8</accession>
<evidence type="ECO:0000313" key="4">
    <source>
        <dbReference type="EMBL" id="STU67546.1"/>
    </source>
</evidence>
<feature type="domain" description="Mechanosensitive ion channel MscS porin" evidence="3">
    <location>
        <begin position="44"/>
        <end position="283"/>
    </location>
</feature>
<organism evidence="4 5">
    <name type="scientific">Klebsiella pneumoniae</name>
    <dbReference type="NCBI Taxonomy" id="573"/>
    <lineage>
        <taxon>Bacteria</taxon>
        <taxon>Pseudomonadati</taxon>
        <taxon>Pseudomonadota</taxon>
        <taxon>Gammaproteobacteria</taxon>
        <taxon>Enterobacterales</taxon>
        <taxon>Enterobacteriaceae</taxon>
        <taxon>Klebsiella/Raoultella group</taxon>
        <taxon>Klebsiella</taxon>
        <taxon>Klebsiella pneumoniae complex</taxon>
    </lineage>
</organism>
<dbReference type="AlphaFoldDB" id="A0A377ZEY8"/>
<sequence length="575" mass="65077">MLHTISRQRATFIFIITLLCFIGLFSPVQGRAADLPDRAEVQSQLNTLNKQKELTPQDKLVQQDLTQTLETLDKIERIKSETAQLRQQVEQAPAKLRQAVESLNNLSDVPNDDATRKTLSTLSLRQLESRVTQTLDDLQNAQNDLATYNSQLVSLQTQPERVQNAMFNASQQLQQIRNRLNGTSVGDETLRPTQQVLLQAQQALLNAQIEQQRKSLEGNTILQDTLQKQRDYVTAWSNRLEHQLQLLQEAVNSKRLTLTEKTAQEAVTPDETARIQANPLVKQELDINHQLSEKLIQATENGNQLVQRNIQVKNWLDRALQSERDIKEQISVLRGSLLLSRILYQQQQTLPSADELQDMTNRIADLRLEQFEVNQQRDALFQSDAFVAKLEEGHSSEVNDEVHAALLEVIDMRRELLDQFNKQLGNQLMMAINLQINQQQLMSVSSSLKEILTQQIFWVNSNKPMDWEWIKAFPEALKGQFKAMKITVNWEKSVACGVCRFPGRFTAAVDCRPHPLASAVAQGLSGKACFPGGTAAQRYPTAYAEGDPDRSDPRLTGGAVDSGYRSDLTHHAVKY</sequence>
<dbReference type="Proteomes" id="UP000255192">
    <property type="component" value="Unassembled WGS sequence"/>
</dbReference>
<protein>
    <submittedName>
        <fullName evidence="4">Potassium efflux system KefA protein / Small-conductance mechanosensitive channel</fullName>
    </submittedName>
</protein>
<feature type="coiled-coil region" evidence="1">
    <location>
        <begin position="124"/>
        <end position="158"/>
    </location>
</feature>
<keyword evidence="1" id="KW-0175">Coiled coil</keyword>
<reference evidence="4 5" key="1">
    <citation type="submission" date="2018-06" db="EMBL/GenBank/DDBJ databases">
        <authorList>
            <consortium name="Pathogen Informatics"/>
            <person name="Doyle S."/>
        </authorList>
    </citation>
    <scope>NUCLEOTIDE SEQUENCE [LARGE SCALE GENOMIC DNA]</scope>
    <source>
        <strain evidence="4 5">NCTC204</strain>
    </source>
</reference>
<evidence type="ECO:0000313" key="5">
    <source>
        <dbReference type="Proteomes" id="UP000255192"/>
    </source>
</evidence>
<evidence type="ECO:0000256" key="1">
    <source>
        <dbReference type="SAM" id="Coils"/>
    </source>
</evidence>
<dbReference type="InterPro" id="IPR024393">
    <property type="entry name" value="MscS_porin"/>
</dbReference>
<dbReference type="Pfam" id="PF12795">
    <property type="entry name" value="MscS_porin"/>
    <property type="match status" value="1"/>
</dbReference>
<dbReference type="EMBL" id="UGMD01000002">
    <property type="protein sequence ID" value="STU67546.1"/>
    <property type="molecule type" value="Genomic_DNA"/>
</dbReference>
<proteinExistence type="predicted"/>
<evidence type="ECO:0000256" key="2">
    <source>
        <dbReference type="SAM" id="MobiDB-lite"/>
    </source>
</evidence>
<name>A0A377ZEY8_KLEPN</name>
<feature type="region of interest" description="Disordered" evidence="2">
    <location>
        <begin position="540"/>
        <end position="563"/>
    </location>
</feature>
<evidence type="ECO:0000259" key="3">
    <source>
        <dbReference type="Pfam" id="PF12795"/>
    </source>
</evidence>
<gene>
    <name evidence="4" type="primary">kefA_2</name>
    <name evidence="4" type="ORF">NCTC204_00272</name>
</gene>